<dbReference type="Proteomes" id="UP000063991">
    <property type="component" value="Chromosome"/>
</dbReference>
<feature type="transmembrane region" description="Helical" evidence="1">
    <location>
        <begin position="48"/>
        <end position="69"/>
    </location>
</feature>
<reference evidence="2 3" key="1">
    <citation type="submission" date="2015-12" db="EMBL/GenBank/DDBJ databases">
        <authorList>
            <person name="Shamseldin A."/>
            <person name="Moawad H."/>
            <person name="Abd El-Rahim W.M."/>
            <person name="Sadowsky M.J."/>
        </authorList>
    </citation>
    <scope>NUCLEOTIDE SEQUENCE [LARGE SCALE GENOMIC DNA]</scope>
    <source>
        <strain evidence="2 3">D7</strain>
    </source>
</reference>
<gene>
    <name evidence="2" type="ORF">AVL55_02385</name>
</gene>
<feature type="transmembrane region" description="Helical" evidence="1">
    <location>
        <begin position="288"/>
        <end position="312"/>
    </location>
</feature>
<keyword evidence="1" id="KW-0812">Transmembrane</keyword>
<evidence type="ECO:0008006" key="4">
    <source>
        <dbReference type="Google" id="ProtNLM"/>
    </source>
</evidence>
<name>A0A126PVT8_ALTMA</name>
<evidence type="ECO:0000313" key="2">
    <source>
        <dbReference type="EMBL" id="AMJ97113.1"/>
    </source>
</evidence>
<feature type="transmembrane region" description="Helical" evidence="1">
    <location>
        <begin position="156"/>
        <end position="178"/>
    </location>
</feature>
<proteinExistence type="predicted"/>
<feature type="transmembrane region" description="Helical" evidence="1">
    <location>
        <begin position="239"/>
        <end position="260"/>
    </location>
</feature>
<dbReference type="OrthoDB" id="4858698at2"/>
<keyword evidence="1" id="KW-1133">Transmembrane helix</keyword>
<protein>
    <recommendedName>
        <fullName evidence="4">Manganese transporter</fullName>
    </recommendedName>
</protein>
<dbReference type="RefSeq" id="WP_061094116.1">
    <property type="nucleotide sequence ID" value="NZ_CP014323.1"/>
</dbReference>
<dbReference type="EMBL" id="CP014323">
    <property type="protein sequence ID" value="AMJ97113.1"/>
    <property type="molecule type" value="Genomic_DNA"/>
</dbReference>
<keyword evidence="1" id="KW-0472">Membrane</keyword>
<sequence length="423" mass="45355">MSYSAETSFFARCIALLKLLGPGVLMATAAVGGSHLVASTQAGAKFGWQLALLILVVNLLKYPFFRAGVSYTISTKQTLQQGYLGMGRRYLAIALGLNTIASVVNAAALLLFAASLLSYFIPVDIAITLSASVVLALILIILLAGHFEGLDNIAKGIMGVLVVATVAVFVVALSNYSASPAPAVAPPSPWTLATLGFLVVTMGWMPAPIEISSITSLWLKRQCKGQAVTPKSALFDFNLGYAVTVLLALLFLGLGALILYGSGTELSTSGIGFSHQLISMYSSTIGQWAHWLIALVAFLCIFGSALTVYDGYARVVAEAITLLFNKDKNARNTLVTPVLLFMAVASFIIVLFFKSALLAMLGFAMTLAFVTTPMFAWLNHKLVAQTKLHQDAAPNVVVKLLSYLGLIYLFGFLMVFIWWKWLS</sequence>
<feature type="transmembrane region" description="Helical" evidence="1">
    <location>
        <begin position="400"/>
        <end position="419"/>
    </location>
</feature>
<evidence type="ECO:0000313" key="3">
    <source>
        <dbReference type="Proteomes" id="UP000063991"/>
    </source>
</evidence>
<dbReference type="AlphaFoldDB" id="A0A126PVT8"/>
<accession>A0A126PVT8</accession>
<feature type="transmembrane region" description="Helical" evidence="1">
    <location>
        <begin position="90"/>
        <end position="113"/>
    </location>
</feature>
<organism evidence="2 3">
    <name type="scientific">Alteromonas macleodii</name>
    <name type="common">Pseudoalteromonas macleodii</name>
    <dbReference type="NCBI Taxonomy" id="28108"/>
    <lineage>
        <taxon>Bacteria</taxon>
        <taxon>Pseudomonadati</taxon>
        <taxon>Pseudomonadota</taxon>
        <taxon>Gammaproteobacteria</taxon>
        <taxon>Alteromonadales</taxon>
        <taxon>Alteromonadaceae</taxon>
        <taxon>Alteromonas/Salinimonas group</taxon>
        <taxon>Alteromonas</taxon>
    </lineage>
</organism>
<feature type="transmembrane region" description="Helical" evidence="1">
    <location>
        <begin position="119"/>
        <end position="144"/>
    </location>
</feature>
<feature type="transmembrane region" description="Helical" evidence="1">
    <location>
        <begin position="359"/>
        <end position="379"/>
    </location>
</feature>
<feature type="transmembrane region" description="Helical" evidence="1">
    <location>
        <begin position="190"/>
        <end position="219"/>
    </location>
</feature>
<evidence type="ECO:0000256" key="1">
    <source>
        <dbReference type="SAM" id="Phobius"/>
    </source>
</evidence>
<feature type="transmembrane region" description="Helical" evidence="1">
    <location>
        <begin position="333"/>
        <end position="353"/>
    </location>
</feature>